<evidence type="ECO:0000313" key="5">
    <source>
        <dbReference type="Proteomes" id="UP001054821"/>
    </source>
</evidence>
<protein>
    <recommendedName>
        <fullName evidence="3">Reverse transcriptase Ty1/copia-type domain-containing protein</fullName>
    </recommendedName>
</protein>
<feature type="domain" description="Reverse transcriptase Ty1/copia-type" evidence="3">
    <location>
        <begin position="160"/>
        <end position="205"/>
    </location>
</feature>
<evidence type="ECO:0000256" key="1">
    <source>
        <dbReference type="ARBA" id="ARBA00022723"/>
    </source>
</evidence>
<dbReference type="AlphaFoldDB" id="A0AAD4ZG19"/>
<dbReference type="Pfam" id="PF07727">
    <property type="entry name" value="RVT_2"/>
    <property type="match status" value="1"/>
</dbReference>
<accession>A0AAD4ZG19</accession>
<dbReference type="InterPro" id="IPR013103">
    <property type="entry name" value="RVT_2"/>
</dbReference>
<keyword evidence="2" id="KW-0378">Hydrolase</keyword>
<dbReference type="InterPro" id="IPR039537">
    <property type="entry name" value="Retrotran_Ty1/copia-like"/>
</dbReference>
<reference evidence="4 5" key="1">
    <citation type="journal article" date="2022" name="G3 (Bethesda)">
        <title>Whole-genome sequence and methylome profiling of the almond [Prunus dulcis (Mill.) D.A. Webb] cultivar 'Nonpareil'.</title>
        <authorList>
            <person name="D'Amico-Willman K.M."/>
            <person name="Ouma W.Z."/>
            <person name="Meulia T."/>
            <person name="Sideli G.M."/>
            <person name="Gradziel T.M."/>
            <person name="Fresnedo-Ramirez J."/>
        </authorList>
    </citation>
    <scope>NUCLEOTIDE SEQUENCE [LARGE SCALE GENOMIC DNA]</scope>
    <source>
        <strain evidence="4">Clone GOH B32 T37-40</strain>
    </source>
</reference>
<dbReference type="Proteomes" id="UP001054821">
    <property type="component" value="Chromosome 2"/>
</dbReference>
<keyword evidence="1" id="KW-0479">Metal-binding</keyword>
<sequence length="215" mass="24118">MVRGLPCLDTSSKVCEDCLVGKQRRDPFPRESTWRASQILDMVHANTCGPISPMSNSNRRSPTLAVKNIIPEEAWSGFKPTVDHFRVFGYVSHVHVFDCKRTKLDDKSVRCDWDKSHEEVILAYLDWTNNNKEPYANARNEDDAELEGFNGTDEGNMSNSVEKYKARLVAKGYTQKHGVDYTEVVAPIARSETVRLVVSLATQQSSSASLALAHL</sequence>
<proteinExistence type="predicted"/>
<dbReference type="GO" id="GO:0016787">
    <property type="term" value="F:hydrolase activity"/>
    <property type="evidence" value="ECO:0007669"/>
    <property type="project" value="UniProtKB-KW"/>
</dbReference>
<evidence type="ECO:0000256" key="2">
    <source>
        <dbReference type="ARBA" id="ARBA00022801"/>
    </source>
</evidence>
<keyword evidence="5" id="KW-1185">Reference proteome</keyword>
<dbReference type="PANTHER" id="PTHR42648:SF25">
    <property type="entry name" value="RNA-DIRECTED DNA POLYMERASE"/>
    <property type="match status" value="1"/>
</dbReference>
<organism evidence="4 5">
    <name type="scientific">Prunus dulcis</name>
    <name type="common">Almond</name>
    <name type="synonym">Amygdalus dulcis</name>
    <dbReference type="NCBI Taxonomy" id="3755"/>
    <lineage>
        <taxon>Eukaryota</taxon>
        <taxon>Viridiplantae</taxon>
        <taxon>Streptophyta</taxon>
        <taxon>Embryophyta</taxon>
        <taxon>Tracheophyta</taxon>
        <taxon>Spermatophyta</taxon>
        <taxon>Magnoliopsida</taxon>
        <taxon>eudicotyledons</taxon>
        <taxon>Gunneridae</taxon>
        <taxon>Pentapetalae</taxon>
        <taxon>rosids</taxon>
        <taxon>fabids</taxon>
        <taxon>Rosales</taxon>
        <taxon>Rosaceae</taxon>
        <taxon>Amygdaloideae</taxon>
        <taxon>Amygdaleae</taxon>
        <taxon>Prunus</taxon>
    </lineage>
</organism>
<name>A0AAD4ZG19_PRUDU</name>
<evidence type="ECO:0000259" key="3">
    <source>
        <dbReference type="Pfam" id="PF07727"/>
    </source>
</evidence>
<evidence type="ECO:0000313" key="4">
    <source>
        <dbReference type="EMBL" id="KAI5344211.1"/>
    </source>
</evidence>
<comment type="caution">
    <text evidence="4">The sequence shown here is derived from an EMBL/GenBank/DDBJ whole genome shotgun (WGS) entry which is preliminary data.</text>
</comment>
<gene>
    <name evidence="4" type="ORF">L3X38_012088</name>
</gene>
<dbReference type="GO" id="GO:0046872">
    <property type="term" value="F:metal ion binding"/>
    <property type="evidence" value="ECO:0007669"/>
    <property type="project" value="UniProtKB-KW"/>
</dbReference>
<dbReference type="EMBL" id="JAJFAZ020000002">
    <property type="protein sequence ID" value="KAI5344211.1"/>
    <property type="molecule type" value="Genomic_DNA"/>
</dbReference>
<dbReference type="PANTHER" id="PTHR42648">
    <property type="entry name" value="TRANSPOSASE, PUTATIVE-RELATED"/>
    <property type="match status" value="1"/>
</dbReference>